<sequence>MYALTLVRVGRISTLETALDTHASHPAIAPLYNPAILKRTDLLSVDIAFFLGADSDDPSAWQQHPLCVSFLPFPPLVQTYISRITSIASSPEQVHRLVAHACVRYFGDFSGGQVIKRVVAKTYNLEDGEGTSFLDFAGLRGPAGKNHATSGDVNKLKEWFKDGMDTGVKGGAETKAVVEEAILAFKYNQSLFGLLKAPEGDASKIVMIKVLGIICLQQVVESCKGFLALLVESTIVITIRSVAMHARNYRVPGEQRQILRILYLPMVYGVISFLSYRFFSAYTYYSFIQAAYESVTLSAFLLLLIQYVAATSTEYSAEAALSKKDKRKMPLFFCFRIRPSKPYFMHAVKWAVLQYAIVKPLISIISIVTEAAGVYCEGSWNPHFASSYLSVVDVIAMFVALYGLVLFYIITKDILASRNPLSKFLAIKIVIFLGIFQKFVFDLLADHGVIHGSGYWTDTNIVNALDAFCTSFEMVFVSAFMMLSAYPATEYKDPALGKPRGVGRAILDSINLSDFAKEIWASMKWFFNNSKNRREGQPSGDMTHASDPTFEQAFLGVNPYTYGTRDNTGLLAQEGVAYYPMGDRSPNASPVPHGSAV</sequence>
<reference evidence="7" key="2">
    <citation type="submission" date="2015-01" db="EMBL/GenBank/DDBJ databases">
        <title>Evolutionary Origins and Diversification of the Mycorrhizal Mutualists.</title>
        <authorList>
            <consortium name="DOE Joint Genome Institute"/>
            <consortium name="Mycorrhizal Genomics Consortium"/>
            <person name="Kohler A."/>
            <person name="Kuo A."/>
            <person name="Nagy L.G."/>
            <person name="Floudas D."/>
            <person name="Copeland A."/>
            <person name="Barry K.W."/>
            <person name="Cichocki N."/>
            <person name="Veneault-Fourrey C."/>
            <person name="LaButti K."/>
            <person name="Lindquist E.A."/>
            <person name="Lipzen A."/>
            <person name="Lundell T."/>
            <person name="Morin E."/>
            <person name="Murat C."/>
            <person name="Riley R."/>
            <person name="Ohm R."/>
            <person name="Sun H."/>
            <person name="Tunlid A."/>
            <person name="Henrissat B."/>
            <person name="Grigoriev I.V."/>
            <person name="Hibbett D.S."/>
            <person name="Martin F."/>
        </authorList>
    </citation>
    <scope>NUCLEOTIDE SEQUENCE [LARGE SCALE GENOMIC DNA]</scope>
    <source>
        <strain evidence="7">MUT 4182</strain>
    </source>
</reference>
<feature type="transmembrane region" description="Helical" evidence="5">
    <location>
        <begin position="461"/>
        <end position="483"/>
    </location>
</feature>
<evidence type="ECO:0000256" key="5">
    <source>
        <dbReference type="SAM" id="Phobius"/>
    </source>
</evidence>
<dbReference type="InterPro" id="IPR002051">
    <property type="entry name" value="Haem_Oase"/>
</dbReference>
<keyword evidence="3 5" id="KW-1133">Transmembrane helix</keyword>
<reference evidence="6 7" key="1">
    <citation type="submission" date="2014-04" db="EMBL/GenBank/DDBJ databases">
        <authorList>
            <consortium name="DOE Joint Genome Institute"/>
            <person name="Kuo A."/>
            <person name="Girlanda M."/>
            <person name="Perotto S."/>
            <person name="Kohler A."/>
            <person name="Nagy L.G."/>
            <person name="Floudas D."/>
            <person name="Copeland A."/>
            <person name="Barry K.W."/>
            <person name="Cichocki N."/>
            <person name="Veneault-Fourrey C."/>
            <person name="LaButti K."/>
            <person name="Lindquist E.A."/>
            <person name="Lipzen A."/>
            <person name="Lundell T."/>
            <person name="Morin E."/>
            <person name="Murat C."/>
            <person name="Sun H."/>
            <person name="Tunlid A."/>
            <person name="Henrissat B."/>
            <person name="Grigoriev I.V."/>
            <person name="Hibbett D.S."/>
            <person name="Martin F."/>
            <person name="Nordberg H.P."/>
            <person name="Cantor M.N."/>
            <person name="Hua S.X."/>
        </authorList>
    </citation>
    <scope>NUCLEOTIDE SEQUENCE [LARGE SCALE GENOMIC DNA]</scope>
    <source>
        <strain evidence="6 7">MUT 4182</strain>
    </source>
</reference>
<feature type="transmembrane region" description="Helical" evidence="5">
    <location>
        <begin position="343"/>
        <end position="368"/>
    </location>
</feature>
<gene>
    <name evidence="6" type="ORF">M407DRAFT_25750</name>
</gene>
<dbReference type="InterPro" id="IPR016084">
    <property type="entry name" value="Haem_Oase-like_multi-hlx"/>
</dbReference>
<dbReference type="SMART" id="SM01417">
    <property type="entry name" value="Solute_trans_a"/>
    <property type="match status" value="1"/>
</dbReference>
<dbReference type="CDD" id="cd19165">
    <property type="entry name" value="HemeO"/>
    <property type="match status" value="1"/>
</dbReference>
<keyword evidence="2 5" id="KW-0812">Transmembrane</keyword>
<protein>
    <recommendedName>
        <fullName evidence="8">DUF300-domain-containing protein</fullName>
    </recommendedName>
</protein>
<dbReference type="STRING" id="1051891.A0A0C3Q6C5"/>
<name>A0A0C3Q6C5_9AGAM</name>
<dbReference type="Pfam" id="PF03619">
    <property type="entry name" value="Solute_trans_a"/>
    <property type="match status" value="1"/>
</dbReference>
<organism evidence="6 7">
    <name type="scientific">Tulasnella calospora MUT 4182</name>
    <dbReference type="NCBI Taxonomy" id="1051891"/>
    <lineage>
        <taxon>Eukaryota</taxon>
        <taxon>Fungi</taxon>
        <taxon>Dikarya</taxon>
        <taxon>Basidiomycota</taxon>
        <taxon>Agaricomycotina</taxon>
        <taxon>Agaricomycetes</taxon>
        <taxon>Cantharellales</taxon>
        <taxon>Tulasnellaceae</taxon>
        <taxon>Tulasnella</taxon>
    </lineage>
</organism>
<dbReference type="Pfam" id="PF01126">
    <property type="entry name" value="Heme_oxygenase"/>
    <property type="match status" value="1"/>
</dbReference>
<dbReference type="HOGENOM" id="CLU_457233_0_0_1"/>
<accession>A0A0C3Q6C5</accession>
<evidence type="ECO:0000256" key="4">
    <source>
        <dbReference type="ARBA" id="ARBA00023136"/>
    </source>
</evidence>
<dbReference type="PANTHER" id="PTHR23423">
    <property type="entry name" value="ORGANIC SOLUTE TRANSPORTER-RELATED"/>
    <property type="match status" value="1"/>
</dbReference>
<keyword evidence="4 5" id="KW-0472">Membrane</keyword>
<dbReference type="Gene3D" id="1.20.910.10">
    <property type="entry name" value="Heme oxygenase-like"/>
    <property type="match status" value="1"/>
</dbReference>
<feature type="transmembrane region" description="Helical" evidence="5">
    <location>
        <begin position="299"/>
        <end position="322"/>
    </location>
</feature>
<keyword evidence="7" id="KW-1185">Reference proteome</keyword>
<dbReference type="OrthoDB" id="5348404at2759"/>
<dbReference type="GO" id="GO:0016020">
    <property type="term" value="C:membrane"/>
    <property type="evidence" value="ECO:0007669"/>
    <property type="project" value="UniProtKB-SubCell"/>
</dbReference>
<dbReference type="Proteomes" id="UP000054248">
    <property type="component" value="Unassembled WGS sequence"/>
</dbReference>
<evidence type="ECO:0008006" key="8">
    <source>
        <dbReference type="Google" id="ProtNLM"/>
    </source>
</evidence>
<comment type="subcellular location">
    <subcellularLocation>
        <location evidence="1">Membrane</location>
        <topology evidence="1">Multi-pass membrane protein</topology>
    </subcellularLocation>
</comment>
<proteinExistence type="predicted"/>
<dbReference type="InterPro" id="IPR016053">
    <property type="entry name" value="Haem_Oase-like"/>
</dbReference>
<evidence type="ECO:0000256" key="3">
    <source>
        <dbReference type="ARBA" id="ARBA00022989"/>
    </source>
</evidence>
<evidence type="ECO:0000256" key="1">
    <source>
        <dbReference type="ARBA" id="ARBA00004141"/>
    </source>
</evidence>
<dbReference type="InterPro" id="IPR005178">
    <property type="entry name" value="Ostalpha/TMEM184C"/>
</dbReference>
<dbReference type="GO" id="GO:0006788">
    <property type="term" value="P:heme oxidation"/>
    <property type="evidence" value="ECO:0007669"/>
    <property type="project" value="InterPro"/>
</dbReference>
<evidence type="ECO:0000256" key="2">
    <source>
        <dbReference type="ARBA" id="ARBA00022692"/>
    </source>
</evidence>
<dbReference type="SUPFAM" id="SSF48613">
    <property type="entry name" value="Heme oxygenase-like"/>
    <property type="match status" value="1"/>
</dbReference>
<dbReference type="GO" id="GO:0004392">
    <property type="term" value="F:heme oxygenase (decyclizing) activity"/>
    <property type="evidence" value="ECO:0007669"/>
    <property type="project" value="InterPro"/>
</dbReference>
<feature type="transmembrane region" description="Helical" evidence="5">
    <location>
        <begin position="258"/>
        <end position="279"/>
    </location>
</feature>
<dbReference type="AlphaFoldDB" id="A0A0C3Q6C5"/>
<feature type="transmembrane region" description="Helical" evidence="5">
    <location>
        <begin position="421"/>
        <end position="441"/>
    </location>
</feature>
<evidence type="ECO:0000313" key="6">
    <source>
        <dbReference type="EMBL" id="KIO24890.1"/>
    </source>
</evidence>
<evidence type="ECO:0000313" key="7">
    <source>
        <dbReference type="Proteomes" id="UP000054248"/>
    </source>
</evidence>
<dbReference type="EMBL" id="KN823052">
    <property type="protein sequence ID" value="KIO24890.1"/>
    <property type="molecule type" value="Genomic_DNA"/>
</dbReference>
<feature type="transmembrane region" description="Helical" evidence="5">
    <location>
        <begin position="388"/>
        <end position="409"/>
    </location>
</feature>